<feature type="region of interest" description="Disordered" evidence="1">
    <location>
        <begin position="85"/>
        <end position="115"/>
    </location>
</feature>
<evidence type="ECO:0000256" key="1">
    <source>
        <dbReference type="SAM" id="MobiDB-lite"/>
    </source>
</evidence>
<organism evidence="3 4">
    <name type="scientific">Altericroceibacterium indicum</name>
    <dbReference type="NCBI Taxonomy" id="374177"/>
    <lineage>
        <taxon>Bacteria</taxon>
        <taxon>Pseudomonadati</taxon>
        <taxon>Pseudomonadota</taxon>
        <taxon>Alphaproteobacteria</taxon>
        <taxon>Sphingomonadales</taxon>
        <taxon>Erythrobacteraceae</taxon>
        <taxon>Altericroceibacterium</taxon>
    </lineage>
</organism>
<name>A0A845A6H4_9SPHN</name>
<evidence type="ECO:0000313" key="3">
    <source>
        <dbReference type="EMBL" id="MXP24863.1"/>
    </source>
</evidence>
<evidence type="ECO:0000256" key="2">
    <source>
        <dbReference type="SAM" id="SignalP"/>
    </source>
</evidence>
<keyword evidence="2" id="KW-0732">Signal</keyword>
<comment type="caution">
    <text evidence="3">The sequence shown here is derived from an EMBL/GenBank/DDBJ whole genome shotgun (WGS) entry which is preliminary data.</text>
</comment>
<dbReference type="OrthoDB" id="7511342at2"/>
<reference evidence="3 4" key="1">
    <citation type="submission" date="2019-12" db="EMBL/GenBank/DDBJ databases">
        <title>Genomic-based taxomic classification of the family Erythrobacteraceae.</title>
        <authorList>
            <person name="Xu L."/>
        </authorList>
    </citation>
    <scope>NUCLEOTIDE SEQUENCE [LARGE SCALE GENOMIC DNA]</scope>
    <source>
        <strain evidence="3 4">DSM 18604</strain>
    </source>
</reference>
<sequence length="115" mass="12150">MRNLILAAAGAMVLSATPAMAQQAQPDGASQPVEETVITETTYETEPAARMVSEPVIQAVPAPVQPASGQYPICGKNQTDGCIQPRAAGKNYGNRPLDYWPGEPASSMKNKPPQQ</sequence>
<feature type="chain" id="PRO_5032616911" evidence="2">
    <location>
        <begin position="22"/>
        <end position="115"/>
    </location>
</feature>
<protein>
    <submittedName>
        <fullName evidence="3">Uncharacterized protein</fullName>
    </submittedName>
</protein>
<dbReference type="EMBL" id="WTYQ01000001">
    <property type="protein sequence ID" value="MXP24863.1"/>
    <property type="molecule type" value="Genomic_DNA"/>
</dbReference>
<gene>
    <name evidence="3" type="ORF">GRI39_02230</name>
</gene>
<feature type="signal peptide" evidence="2">
    <location>
        <begin position="1"/>
        <end position="21"/>
    </location>
</feature>
<keyword evidence="4" id="KW-1185">Reference proteome</keyword>
<dbReference type="Proteomes" id="UP000460561">
    <property type="component" value="Unassembled WGS sequence"/>
</dbReference>
<accession>A0A845A6H4</accession>
<evidence type="ECO:0000313" key="4">
    <source>
        <dbReference type="Proteomes" id="UP000460561"/>
    </source>
</evidence>
<proteinExistence type="predicted"/>
<dbReference type="RefSeq" id="WP_160738054.1">
    <property type="nucleotide sequence ID" value="NZ_WTYQ01000001.1"/>
</dbReference>
<dbReference type="AlphaFoldDB" id="A0A845A6H4"/>